<keyword evidence="4" id="KW-0479">Metal-binding</keyword>
<dbReference type="PANTHER" id="PTHR34047">
    <property type="entry name" value="NUCLEAR INTRON MATURASE 1, MITOCHONDRIAL-RELATED"/>
    <property type="match status" value="1"/>
</dbReference>
<sequence length="586" mass="65901">MAILGKNEFHDFLLRADVPYFSRHIFGAEYWKIEGLLYPTPRYTNFVIAKANGKNRHIAEPSKKIKALQYRALAYLKGTVPPAKPCVHGFVEGRSILTNAEKHLERRPYHILNLDLSDFFPTITFFRVRGALMAPPMKFSFEMATMLAHLCTHEGSLPQGAPTSPFLANLICRTLDSQLTLLSKRHRATYTRYADDLTFSFSHRSAERLPANVVAFDGGTVSIGSELRSIIESNSFHINEGKTRISTRLRRMEITGVVVNEFPNVTRKFIDKIRGALHAWEAHGYVAAQATWTARITEKLKNPPRERPWARQTRTGNIPSLQNVLWGRLLFVRMIRGNDDLLYTRLAEKYNHLCRLHQTIDPGFRGASLPIDLQVRNTLDVDFATFVLEWSGDYTAPGTDESEPLVSQGTAFAYGTGRRFITCNHVLTGQSKDEEIDISNPFVQNVSIVLRNPLTGTVSPARVLNRDSARDLALLEFVDSETRAQRYFDGRPEPLERSAQARLIGFPNWTPGRTANNTEVSVQHRFARAGLQRLEIGQTIRQGNSGGPLVDSSYKLAGVAQQGASQSSGNDECLCVMELDRWLTAL</sequence>
<dbReference type="EC" id="2.7.7.49" evidence="1"/>
<keyword evidence="6 11" id="KW-0695">RNA-directed DNA polymerase</keyword>
<comment type="catalytic activity">
    <reaction evidence="9">
        <text>DNA(n) + a 2'-deoxyribonucleoside 5'-triphosphate = DNA(n+1) + diphosphate</text>
        <dbReference type="Rhea" id="RHEA:22508"/>
        <dbReference type="Rhea" id="RHEA-COMP:17339"/>
        <dbReference type="Rhea" id="RHEA-COMP:17340"/>
        <dbReference type="ChEBI" id="CHEBI:33019"/>
        <dbReference type="ChEBI" id="CHEBI:61560"/>
        <dbReference type="ChEBI" id="CHEBI:173112"/>
        <dbReference type="EC" id="2.7.7.49"/>
    </reaction>
</comment>
<dbReference type="KEGG" id="vpd:VAPA_1c44360"/>
<dbReference type="RefSeq" id="WP_021008951.1">
    <property type="nucleotide sequence ID" value="NC_022247.1"/>
</dbReference>
<evidence type="ECO:0000256" key="6">
    <source>
        <dbReference type="ARBA" id="ARBA00022918"/>
    </source>
</evidence>
<dbReference type="InterPro" id="IPR043502">
    <property type="entry name" value="DNA/RNA_pol_sf"/>
</dbReference>
<name>T1XGP2_VARPD</name>
<accession>T1XGP2</accession>
<dbReference type="GO" id="GO:0003723">
    <property type="term" value="F:RNA binding"/>
    <property type="evidence" value="ECO:0007669"/>
    <property type="project" value="InterPro"/>
</dbReference>
<dbReference type="OrthoDB" id="7055795at2"/>
<dbReference type="AlphaFoldDB" id="T1XGP2"/>
<evidence type="ECO:0000256" key="9">
    <source>
        <dbReference type="ARBA" id="ARBA00048173"/>
    </source>
</evidence>
<evidence type="ECO:0000313" key="11">
    <source>
        <dbReference type="EMBL" id="AGU51509.1"/>
    </source>
</evidence>
<evidence type="ECO:0000256" key="2">
    <source>
        <dbReference type="ARBA" id="ARBA00022679"/>
    </source>
</evidence>
<dbReference type="PANTHER" id="PTHR34047:SF7">
    <property type="entry name" value="RNA-DIRECTED DNA POLYMERASE"/>
    <property type="match status" value="1"/>
</dbReference>
<dbReference type="GO" id="GO:0046872">
    <property type="term" value="F:metal ion binding"/>
    <property type="evidence" value="ECO:0007669"/>
    <property type="project" value="UniProtKB-KW"/>
</dbReference>
<evidence type="ECO:0000256" key="7">
    <source>
        <dbReference type="ARBA" id="ARBA00023118"/>
    </source>
</evidence>
<evidence type="ECO:0000259" key="10">
    <source>
        <dbReference type="PROSITE" id="PS50878"/>
    </source>
</evidence>
<dbReference type="Gene3D" id="2.40.10.10">
    <property type="entry name" value="Trypsin-like serine proteases"/>
    <property type="match status" value="2"/>
</dbReference>
<dbReference type="GO" id="GO:0003964">
    <property type="term" value="F:RNA-directed DNA polymerase activity"/>
    <property type="evidence" value="ECO:0007669"/>
    <property type="project" value="UniProtKB-KW"/>
</dbReference>
<proteinExistence type="inferred from homology"/>
<comment type="similarity">
    <text evidence="8">Belongs to the bacterial reverse transcriptase family.</text>
</comment>
<reference evidence="11 12" key="1">
    <citation type="submission" date="2012-10" db="EMBL/GenBank/DDBJ databases">
        <title>Genome sequence of Variovorax paradoxus B4.</title>
        <authorList>
            <person name="Schuldes J."/>
            <person name="Brandt U."/>
            <person name="Hiessl S."/>
            <person name="Wuebbeler J.H."/>
            <person name="Thuermer A."/>
            <person name="Steinbuechel A."/>
            <person name="Daniel R."/>
        </authorList>
    </citation>
    <scope>NUCLEOTIDE SEQUENCE [LARGE SCALE GENOMIC DNA]</scope>
    <source>
        <strain evidence="11 12">B4</strain>
    </source>
</reference>
<dbReference type="InterPro" id="IPR000477">
    <property type="entry name" value="RT_dom"/>
</dbReference>
<dbReference type="PRINTS" id="PR00866">
    <property type="entry name" value="RNADNAPOLMS"/>
</dbReference>
<dbReference type="GO" id="GO:0051607">
    <property type="term" value="P:defense response to virus"/>
    <property type="evidence" value="ECO:0007669"/>
    <property type="project" value="UniProtKB-KW"/>
</dbReference>
<dbReference type="SUPFAM" id="SSF50494">
    <property type="entry name" value="Trypsin-like serine proteases"/>
    <property type="match status" value="1"/>
</dbReference>
<dbReference type="InterPro" id="IPR043504">
    <property type="entry name" value="Peptidase_S1_PA_chymotrypsin"/>
</dbReference>
<dbReference type="PATRIC" id="fig|1246301.3.peg.4482"/>
<feature type="domain" description="Reverse transcriptase" evidence="10">
    <location>
        <begin position="1"/>
        <end position="259"/>
    </location>
</feature>
<dbReference type="EMBL" id="CP003911">
    <property type="protein sequence ID" value="AGU51509.1"/>
    <property type="molecule type" value="Genomic_DNA"/>
</dbReference>
<dbReference type="PROSITE" id="PS50878">
    <property type="entry name" value="RT_POL"/>
    <property type="match status" value="1"/>
</dbReference>
<keyword evidence="2" id="KW-0808">Transferase</keyword>
<keyword evidence="3" id="KW-0548">Nucleotidyltransferase</keyword>
<dbReference type="CDD" id="cd03487">
    <property type="entry name" value="RT_Bac_retron_II"/>
    <property type="match status" value="1"/>
</dbReference>
<dbReference type="Proteomes" id="UP000016223">
    <property type="component" value="Chromosome 1"/>
</dbReference>
<dbReference type="Pfam" id="PF13365">
    <property type="entry name" value="Trypsin_2"/>
    <property type="match status" value="1"/>
</dbReference>
<dbReference type="HOGENOM" id="CLU_034461_0_0_4"/>
<dbReference type="InterPro" id="IPR051083">
    <property type="entry name" value="GrpII_Intron_Splice-Mob/Def"/>
</dbReference>
<dbReference type="InterPro" id="IPR009003">
    <property type="entry name" value="Peptidase_S1_PA"/>
</dbReference>
<dbReference type="Pfam" id="PF00078">
    <property type="entry name" value="RVT_1"/>
    <property type="match status" value="1"/>
</dbReference>
<evidence type="ECO:0000256" key="8">
    <source>
        <dbReference type="ARBA" id="ARBA00034120"/>
    </source>
</evidence>
<protein>
    <recommendedName>
        <fullName evidence="1">RNA-directed DNA polymerase</fullName>
        <ecNumber evidence="1">2.7.7.49</ecNumber>
    </recommendedName>
</protein>
<keyword evidence="5" id="KW-0460">Magnesium</keyword>
<dbReference type="InterPro" id="IPR000123">
    <property type="entry name" value="Reverse_transcriptase_msDNA"/>
</dbReference>
<organism evidence="11 12">
    <name type="scientific">Variovorax paradoxus B4</name>
    <dbReference type="NCBI Taxonomy" id="1246301"/>
    <lineage>
        <taxon>Bacteria</taxon>
        <taxon>Pseudomonadati</taxon>
        <taxon>Pseudomonadota</taxon>
        <taxon>Betaproteobacteria</taxon>
        <taxon>Burkholderiales</taxon>
        <taxon>Comamonadaceae</taxon>
        <taxon>Variovorax</taxon>
    </lineage>
</organism>
<evidence type="ECO:0000256" key="4">
    <source>
        <dbReference type="ARBA" id="ARBA00022723"/>
    </source>
</evidence>
<evidence type="ECO:0000256" key="5">
    <source>
        <dbReference type="ARBA" id="ARBA00022842"/>
    </source>
</evidence>
<evidence type="ECO:0000256" key="3">
    <source>
        <dbReference type="ARBA" id="ARBA00022695"/>
    </source>
</evidence>
<dbReference type="SUPFAM" id="SSF56672">
    <property type="entry name" value="DNA/RNA polymerases"/>
    <property type="match status" value="1"/>
</dbReference>
<keyword evidence="7" id="KW-0051">Antiviral defense</keyword>
<evidence type="ECO:0000256" key="1">
    <source>
        <dbReference type="ARBA" id="ARBA00012493"/>
    </source>
</evidence>
<evidence type="ECO:0000313" key="12">
    <source>
        <dbReference type="Proteomes" id="UP000016223"/>
    </source>
</evidence>
<gene>
    <name evidence="11" type="ORF">VAPA_1c44360</name>
</gene>